<evidence type="ECO:0000313" key="22">
    <source>
        <dbReference type="EMBL" id="QKX56852.1"/>
    </source>
</evidence>
<dbReference type="AlphaFoldDB" id="A0A7H8QSD1"/>
<evidence type="ECO:0000259" key="19">
    <source>
        <dbReference type="PROSITE" id="PS51192"/>
    </source>
</evidence>
<evidence type="ECO:0000256" key="2">
    <source>
        <dbReference type="ARBA" id="ARBA00004567"/>
    </source>
</evidence>
<keyword evidence="10" id="KW-0811">Translocation</keyword>
<evidence type="ECO:0000256" key="15">
    <source>
        <dbReference type="ARBA" id="ARBA00047984"/>
    </source>
</evidence>
<dbReference type="GO" id="GO:0051028">
    <property type="term" value="P:mRNA transport"/>
    <property type="evidence" value="ECO:0007669"/>
    <property type="project" value="UniProtKB-KW"/>
</dbReference>
<evidence type="ECO:0000256" key="8">
    <source>
        <dbReference type="ARBA" id="ARBA00022840"/>
    </source>
</evidence>
<dbReference type="GO" id="GO:0003723">
    <property type="term" value="F:RNA binding"/>
    <property type="evidence" value="ECO:0007669"/>
    <property type="project" value="UniProtKB-KW"/>
</dbReference>
<dbReference type="EC" id="3.6.4.13" evidence="3"/>
<dbReference type="InterPro" id="IPR001650">
    <property type="entry name" value="Helicase_C-like"/>
</dbReference>
<dbReference type="PROSITE" id="PS00039">
    <property type="entry name" value="DEAD_ATP_HELICASE"/>
    <property type="match status" value="1"/>
</dbReference>
<organism evidence="22 23">
    <name type="scientific">Talaromyces rugulosus</name>
    <name type="common">Penicillium rugulosum</name>
    <dbReference type="NCBI Taxonomy" id="121627"/>
    <lineage>
        <taxon>Eukaryota</taxon>
        <taxon>Fungi</taxon>
        <taxon>Dikarya</taxon>
        <taxon>Ascomycota</taxon>
        <taxon>Pezizomycotina</taxon>
        <taxon>Eurotiomycetes</taxon>
        <taxon>Eurotiomycetidae</taxon>
        <taxon>Eurotiales</taxon>
        <taxon>Trichocomaceae</taxon>
        <taxon>Talaromyces</taxon>
        <taxon>Talaromyces sect. Islandici</taxon>
    </lineage>
</organism>
<feature type="region of interest" description="Disordered" evidence="18">
    <location>
        <begin position="1"/>
        <end position="47"/>
    </location>
</feature>
<comment type="subcellular location">
    <subcellularLocation>
        <location evidence="1">Nucleus membrane</location>
        <topology evidence="1">Peripheral membrane protein</topology>
        <orientation evidence="1">Cytoplasmic side</orientation>
    </subcellularLocation>
    <subcellularLocation>
        <location evidence="2">Nucleus</location>
        <location evidence="2">Nuclear pore complex</location>
    </subcellularLocation>
</comment>
<evidence type="ECO:0000259" key="21">
    <source>
        <dbReference type="PROSITE" id="PS51195"/>
    </source>
</evidence>
<dbReference type="InterPro" id="IPR014014">
    <property type="entry name" value="RNA_helicase_DEAD_Q_motif"/>
</dbReference>
<evidence type="ECO:0000256" key="3">
    <source>
        <dbReference type="ARBA" id="ARBA00012552"/>
    </source>
</evidence>
<feature type="compositionally biased region" description="Polar residues" evidence="18">
    <location>
        <begin position="20"/>
        <end position="33"/>
    </location>
</feature>
<keyword evidence="8 17" id="KW-0067">ATP-binding</keyword>
<dbReference type="PANTHER" id="PTHR47958">
    <property type="entry name" value="ATP-DEPENDENT RNA HELICASE DBP3"/>
    <property type="match status" value="1"/>
</dbReference>
<keyword evidence="9" id="KW-0694">RNA-binding</keyword>
<keyword evidence="6 17" id="KW-0347">Helicase</keyword>
<dbReference type="GO" id="GO:0031965">
    <property type="term" value="C:nuclear membrane"/>
    <property type="evidence" value="ECO:0007669"/>
    <property type="project" value="UniProtKB-SubCell"/>
</dbReference>
<dbReference type="PROSITE" id="PS51194">
    <property type="entry name" value="HELICASE_CTER"/>
    <property type="match status" value="1"/>
</dbReference>
<evidence type="ECO:0000256" key="5">
    <source>
        <dbReference type="ARBA" id="ARBA00022801"/>
    </source>
</evidence>
<dbReference type="GeneID" id="55991461"/>
<evidence type="ECO:0000256" key="1">
    <source>
        <dbReference type="ARBA" id="ARBA00004335"/>
    </source>
</evidence>
<keyword evidence="11" id="KW-0906">Nuclear pore complex</keyword>
<dbReference type="EMBL" id="CP055899">
    <property type="protein sequence ID" value="QKX56852.1"/>
    <property type="molecule type" value="Genomic_DNA"/>
</dbReference>
<keyword evidence="5 17" id="KW-0378">Hydrolase</keyword>
<reference evidence="23" key="1">
    <citation type="submission" date="2020-06" db="EMBL/GenBank/DDBJ databases">
        <title>A chromosome-scale genome assembly of Talaromyces rugulosus W13939.</title>
        <authorList>
            <person name="Wang B."/>
            <person name="Guo L."/>
            <person name="Ye K."/>
            <person name="Wang L."/>
        </authorList>
    </citation>
    <scope>NUCLEOTIDE SEQUENCE [LARGE SCALE GENOMIC DNA]</scope>
    <source>
        <strain evidence="23">W13939</strain>
    </source>
</reference>
<feature type="domain" description="DEAD-box RNA helicase Q" evidence="21">
    <location>
        <begin position="68"/>
        <end position="96"/>
    </location>
</feature>
<dbReference type="GO" id="GO:0015031">
    <property type="term" value="P:protein transport"/>
    <property type="evidence" value="ECO:0007669"/>
    <property type="project" value="UniProtKB-KW"/>
</dbReference>
<dbReference type="OrthoDB" id="10265785at2759"/>
<dbReference type="CDD" id="cd18787">
    <property type="entry name" value="SF2_C_DEAD"/>
    <property type="match status" value="1"/>
</dbReference>
<protein>
    <recommendedName>
        <fullName evidence="3">RNA helicase</fullName>
        <ecNumber evidence="3">3.6.4.13</ecNumber>
    </recommendedName>
</protein>
<dbReference type="PROSITE" id="PS51195">
    <property type="entry name" value="Q_MOTIF"/>
    <property type="match status" value="1"/>
</dbReference>
<dbReference type="SMART" id="SM00490">
    <property type="entry name" value="HELICc"/>
    <property type="match status" value="1"/>
</dbReference>
<evidence type="ECO:0000256" key="17">
    <source>
        <dbReference type="RuleBase" id="RU000492"/>
    </source>
</evidence>
<evidence type="ECO:0000256" key="9">
    <source>
        <dbReference type="ARBA" id="ARBA00022884"/>
    </source>
</evidence>
<name>A0A7H8QSD1_TALRU</name>
<dbReference type="GO" id="GO:0003724">
    <property type="term" value="F:RNA helicase activity"/>
    <property type="evidence" value="ECO:0007669"/>
    <property type="project" value="UniProtKB-EC"/>
</dbReference>
<dbReference type="GO" id="GO:0005524">
    <property type="term" value="F:ATP binding"/>
    <property type="evidence" value="ECO:0007669"/>
    <property type="project" value="UniProtKB-KW"/>
</dbReference>
<evidence type="ECO:0000256" key="12">
    <source>
        <dbReference type="ARBA" id="ARBA00037213"/>
    </source>
</evidence>
<dbReference type="SUPFAM" id="SSF52540">
    <property type="entry name" value="P-loop containing nucleoside triphosphate hydrolases"/>
    <property type="match status" value="1"/>
</dbReference>
<keyword evidence="7" id="KW-0813">Transport</keyword>
<comment type="function">
    <text evidence="12">ATP-dependent RNA helicase associated with the nuclear pore complex and essential for mRNA export from the nucleus. May participate in a terminal step of mRNA export through the removal of proteins that accompany mRNA through the nucleopore complex. May also be involved in early transcription.</text>
</comment>
<feature type="domain" description="Helicase C-terminal" evidence="20">
    <location>
        <begin position="284"/>
        <end position="456"/>
    </location>
</feature>
<evidence type="ECO:0000256" key="13">
    <source>
        <dbReference type="ARBA" id="ARBA00038143"/>
    </source>
</evidence>
<dbReference type="InterPro" id="IPR000629">
    <property type="entry name" value="RNA-helicase_DEAD-box_CS"/>
</dbReference>
<evidence type="ECO:0000256" key="14">
    <source>
        <dbReference type="ARBA" id="ARBA00038750"/>
    </source>
</evidence>
<keyword evidence="23" id="KW-1185">Reference proteome</keyword>
<feature type="domain" description="Helicase ATP-binding" evidence="19">
    <location>
        <begin position="101"/>
        <end position="273"/>
    </location>
</feature>
<dbReference type="FunFam" id="3.40.50.300:FF:000849">
    <property type="entry name" value="ATP-dependent RNA helicase DBP5"/>
    <property type="match status" value="1"/>
</dbReference>
<dbReference type="KEGG" id="trg:TRUGW13939_03959"/>
<evidence type="ECO:0000256" key="11">
    <source>
        <dbReference type="ARBA" id="ARBA00023132"/>
    </source>
</evidence>
<dbReference type="InterPro" id="IPR014001">
    <property type="entry name" value="Helicase_ATP-bd"/>
</dbReference>
<dbReference type="PROSITE" id="PS51192">
    <property type="entry name" value="HELICASE_ATP_BIND_1"/>
    <property type="match status" value="1"/>
</dbReference>
<keyword evidence="11" id="KW-0653">Protein transport</keyword>
<dbReference type="Pfam" id="PF00270">
    <property type="entry name" value="DEAD"/>
    <property type="match status" value="1"/>
</dbReference>
<dbReference type="GO" id="GO:0016787">
    <property type="term" value="F:hydrolase activity"/>
    <property type="evidence" value="ECO:0007669"/>
    <property type="project" value="UniProtKB-KW"/>
</dbReference>
<evidence type="ECO:0000256" key="4">
    <source>
        <dbReference type="ARBA" id="ARBA00022741"/>
    </source>
</evidence>
<keyword evidence="11" id="KW-0539">Nucleus</keyword>
<comment type="similarity">
    <text evidence="13">Belongs to the DEAD box helicase family. DDX19/DBP5 subfamily.</text>
</comment>
<gene>
    <name evidence="22" type="ORF">TRUGW13939_03959</name>
</gene>
<evidence type="ECO:0000256" key="16">
    <source>
        <dbReference type="PROSITE-ProRule" id="PRU00552"/>
    </source>
</evidence>
<evidence type="ECO:0000256" key="10">
    <source>
        <dbReference type="ARBA" id="ARBA00023010"/>
    </source>
</evidence>
<dbReference type="GO" id="GO:0005643">
    <property type="term" value="C:nuclear pore"/>
    <property type="evidence" value="ECO:0007669"/>
    <property type="project" value="UniProtKB-SubCell"/>
</dbReference>
<keyword evidence="4 17" id="KW-0547">Nucleotide-binding</keyword>
<dbReference type="Pfam" id="PF00271">
    <property type="entry name" value="Helicase_C"/>
    <property type="match status" value="1"/>
</dbReference>
<dbReference type="SMART" id="SM00487">
    <property type="entry name" value="DEXDc"/>
    <property type="match status" value="1"/>
</dbReference>
<proteinExistence type="inferred from homology"/>
<accession>A0A7H8QSD1</accession>
<comment type="catalytic activity">
    <reaction evidence="15">
        <text>ATP + H2O = ADP + phosphate + H(+)</text>
        <dbReference type="Rhea" id="RHEA:13065"/>
        <dbReference type="ChEBI" id="CHEBI:15377"/>
        <dbReference type="ChEBI" id="CHEBI:15378"/>
        <dbReference type="ChEBI" id="CHEBI:30616"/>
        <dbReference type="ChEBI" id="CHEBI:43474"/>
        <dbReference type="ChEBI" id="CHEBI:456216"/>
        <dbReference type="EC" id="3.6.4.13"/>
    </reaction>
</comment>
<evidence type="ECO:0000256" key="6">
    <source>
        <dbReference type="ARBA" id="ARBA00022806"/>
    </source>
</evidence>
<sequence>MASDEGASAGKALEDRITKPESTPSGNANTDGASQALGGGDLQDTEQDVQVKLSDLQADPDNPLFSIKSFEDLGLSQEILQGLYALKFIKPSKIQERALPLLMNNPPTNMIGQSQSGTGKTAAFTLNILNRLELDTEEKRRTPQALILAPSRELARQIGGVVTEMGRFMEGVSVGMAVPKEGARPSRIDHNVVCGTPGTVMDLVKRRILITNKLKVLVLDEADNMLDQQGLGDQCIRVKALLPKTIQVVLFSATFDDSIRLYAAKFAPNANEISLKQEELTVEGIKQFYLDCTDDEDKYRVLVKLYGVMTTSSSIIFVQTRQTASEIEKRMTTEGHTVASLTGGVEGSVRDKIIDDFREGRAKVLITTNVLARGIDVSTVSMVINYDVPQHYSPRGPPSGDPQTYLHRIGRTGRFGRVGVAISFVSNKDEWQMLMGIQKYFNTIIDLMPTSDWDETEKILKKVIKNPRARSDFK</sequence>
<feature type="short sequence motif" description="Q motif" evidence="16">
    <location>
        <begin position="68"/>
        <end position="96"/>
    </location>
</feature>
<comment type="subunit">
    <text evidence="14">Associates with the nuclear pore complex.</text>
</comment>
<dbReference type="Gene3D" id="3.40.50.300">
    <property type="entry name" value="P-loop containing nucleotide triphosphate hydrolases"/>
    <property type="match status" value="2"/>
</dbReference>
<keyword evidence="7" id="KW-0509">mRNA transport</keyword>
<dbReference type="RefSeq" id="XP_035343030.1">
    <property type="nucleotide sequence ID" value="XM_035487137.1"/>
</dbReference>
<dbReference type="InterPro" id="IPR027417">
    <property type="entry name" value="P-loop_NTPase"/>
</dbReference>
<dbReference type="InterPro" id="IPR011545">
    <property type="entry name" value="DEAD/DEAH_box_helicase_dom"/>
</dbReference>
<evidence type="ECO:0000313" key="23">
    <source>
        <dbReference type="Proteomes" id="UP000509510"/>
    </source>
</evidence>
<evidence type="ECO:0000256" key="18">
    <source>
        <dbReference type="SAM" id="MobiDB-lite"/>
    </source>
</evidence>
<evidence type="ECO:0000256" key="7">
    <source>
        <dbReference type="ARBA" id="ARBA00022816"/>
    </source>
</evidence>
<evidence type="ECO:0000259" key="20">
    <source>
        <dbReference type="PROSITE" id="PS51194"/>
    </source>
</evidence>
<dbReference type="CDD" id="cd17963">
    <property type="entry name" value="DEADc_DDX19_DDX25"/>
    <property type="match status" value="1"/>
</dbReference>
<dbReference type="Proteomes" id="UP000509510">
    <property type="component" value="Chromosome II"/>
</dbReference>